<gene>
    <name evidence="1" type="ORF">G6N73_36075</name>
</gene>
<reference evidence="1 2" key="1">
    <citation type="submission" date="2020-02" db="EMBL/GenBank/DDBJ databases">
        <title>Genome sequence of strain CCNWXJ40-4.</title>
        <authorList>
            <person name="Gao J."/>
            <person name="Sun J."/>
        </authorList>
    </citation>
    <scope>NUCLEOTIDE SEQUENCE [LARGE SCALE GENOMIC DNA]</scope>
    <source>
        <strain evidence="1 2">CCNWXJ 40-4</strain>
    </source>
</reference>
<comment type="caution">
    <text evidence="1">The sequence shown here is derived from an EMBL/GenBank/DDBJ whole genome shotgun (WGS) entry which is preliminary data.</text>
</comment>
<name>A0A6G4WNF7_9HYPH</name>
<keyword evidence="2" id="KW-1185">Reference proteome</keyword>
<sequence>KVKKRVWVILLKDSFPCPIPNVEKDAQSRPFLESDNTHEVTGFNHDHADGAGRGTLSRIAVAQMTRFDASQKGLVNVS</sequence>
<evidence type="ECO:0000313" key="1">
    <source>
        <dbReference type="EMBL" id="NGO56291.1"/>
    </source>
</evidence>
<dbReference type="RefSeq" id="WP_165034596.1">
    <property type="nucleotide sequence ID" value="NZ_JAAKZF010000309.1"/>
</dbReference>
<dbReference type="AlphaFoldDB" id="A0A6G4WNF7"/>
<protein>
    <submittedName>
        <fullName evidence="1">Uncharacterized protein</fullName>
    </submittedName>
</protein>
<organism evidence="1 2">
    <name type="scientific">Allomesorhizobium camelthorni</name>
    <dbReference type="NCBI Taxonomy" id="475069"/>
    <lineage>
        <taxon>Bacteria</taxon>
        <taxon>Pseudomonadati</taxon>
        <taxon>Pseudomonadota</taxon>
        <taxon>Alphaproteobacteria</taxon>
        <taxon>Hyphomicrobiales</taxon>
        <taxon>Phyllobacteriaceae</taxon>
        <taxon>Allomesorhizobium</taxon>
    </lineage>
</organism>
<dbReference type="EMBL" id="JAAKZF010000309">
    <property type="protein sequence ID" value="NGO56291.1"/>
    <property type="molecule type" value="Genomic_DNA"/>
</dbReference>
<dbReference type="Proteomes" id="UP001642900">
    <property type="component" value="Unassembled WGS sequence"/>
</dbReference>
<feature type="non-terminal residue" evidence="1">
    <location>
        <position position="1"/>
    </location>
</feature>
<accession>A0A6G4WNF7</accession>
<proteinExistence type="predicted"/>
<evidence type="ECO:0000313" key="2">
    <source>
        <dbReference type="Proteomes" id="UP001642900"/>
    </source>
</evidence>